<evidence type="ECO:0000313" key="10">
    <source>
        <dbReference type="Proteomes" id="UP000316196"/>
    </source>
</evidence>
<evidence type="ECO:0000256" key="5">
    <source>
        <dbReference type="ARBA" id="ARBA00022989"/>
    </source>
</evidence>
<keyword evidence="6 7" id="KW-0472">Membrane</keyword>
<dbReference type="InterPro" id="IPR023090">
    <property type="entry name" value="UPF0702_alpha/beta_dom_sf"/>
</dbReference>
<keyword evidence="3" id="KW-1003">Cell membrane</keyword>
<dbReference type="InterPro" id="IPR007353">
    <property type="entry name" value="DUF421"/>
</dbReference>
<feature type="transmembrane region" description="Helical" evidence="7">
    <location>
        <begin position="51"/>
        <end position="67"/>
    </location>
</feature>
<keyword evidence="5 7" id="KW-1133">Transmembrane helix</keyword>
<sequence length="179" mass="19671">MDFTARLWQEIGTSAPHLAGVLISAVVLYLTFTVILRFWGQRLYANRSGTGLAVVLVLGAIVGRSMLGPNATLLGGLTCLATLVLLESIFGTGRRVGLLSHRRAVLVYDHGHLDRRAMRRYHLHEHVMWARLRQSGVGSLDEVQGIVLEADGSLSILRSDTPLHPEMLTNVRNGARLLD</sequence>
<evidence type="ECO:0000259" key="8">
    <source>
        <dbReference type="Pfam" id="PF04239"/>
    </source>
</evidence>
<accession>A0A542Z883</accession>
<feature type="transmembrane region" description="Helical" evidence="7">
    <location>
        <begin position="20"/>
        <end position="39"/>
    </location>
</feature>
<name>A0A542Z883_9ACTN</name>
<evidence type="ECO:0000256" key="4">
    <source>
        <dbReference type="ARBA" id="ARBA00022692"/>
    </source>
</evidence>
<evidence type="ECO:0000256" key="3">
    <source>
        <dbReference type="ARBA" id="ARBA00022475"/>
    </source>
</evidence>
<gene>
    <name evidence="9" type="ORF">FB460_2436</name>
</gene>
<evidence type="ECO:0000256" key="7">
    <source>
        <dbReference type="SAM" id="Phobius"/>
    </source>
</evidence>
<organism evidence="9 10">
    <name type="scientific">Propioniferax innocua</name>
    <dbReference type="NCBI Taxonomy" id="1753"/>
    <lineage>
        <taxon>Bacteria</taxon>
        <taxon>Bacillati</taxon>
        <taxon>Actinomycetota</taxon>
        <taxon>Actinomycetes</taxon>
        <taxon>Propionibacteriales</taxon>
        <taxon>Propionibacteriaceae</taxon>
        <taxon>Propioniferax</taxon>
    </lineage>
</organism>
<comment type="similarity">
    <text evidence="2">Belongs to the UPF0702 family.</text>
</comment>
<comment type="subcellular location">
    <subcellularLocation>
        <location evidence="1">Cell membrane</location>
        <topology evidence="1">Multi-pass membrane protein</topology>
    </subcellularLocation>
</comment>
<feature type="transmembrane region" description="Helical" evidence="7">
    <location>
        <begin position="73"/>
        <end position="93"/>
    </location>
</feature>
<dbReference type="Pfam" id="PF04239">
    <property type="entry name" value="DUF421"/>
    <property type="match status" value="1"/>
</dbReference>
<dbReference type="PANTHER" id="PTHR34582:SF6">
    <property type="entry name" value="UPF0702 TRANSMEMBRANE PROTEIN YCAP"/>
    <property type="match status" value="1"/>
</dbReference>
<evidence type="ECO:0000256" key="2">
    <source>
        <dbReference type="ARBA" id="ARBA00006448"/>
    </source>
</evidence>
<proteinExistence type="inferred from homology"/>
<evidence type="ECO:0000256" key="1">
    <source>
        <dbReference type="ARBA" id="ARBA00004651"/>
    </source>
</evidence>
<dbReference type="RefSeq" id="WP_170210090.1">
    <property type="nucleotide sequence ID" value="NZ_BAAAMD010000002.1"/>
</dbReference>
<evidence type="ECO:0000256" key="6">
    <source>
        <dbReference type="ARBA" id="ARBA00023136"/>
    </source>
</evidence>
<comment type="caution">
    <text evidence="9">The sequence shown here is derived from an EMBL/GenBank/DDBJ whole genome shotgun (WGS) entry which is preliminary data.</text>
</comment>
<dbReference type="Proteomes" id="UP000316196">
    <property type="component" value="Unassembled WGS sequence"/>
</dbReference>
<keyword evidence="4 7" id="KW-0812">Transmembrane</keyword>
<dbReference type="AlphaFoldDB" id="A0A542Z883"/>
<dbReference type="EMBL" id="VFOR01000004">
    <property type="protein sequence ID" value="TQL56546.1"/>
    <property type="molecule type" value="Genomic_DNA"/>
</dbReference>
<dbReference type="PANTHER" id="PTHR34582">
    <property type="entry name" value="UPF0702 TRANSMEMBRANE PROTEIN YCAP"/>
    <property type="match status" value="1"/>
</dbReference>
<feature type="domain" description="YetF C-terminal" evidence="8">
    <location>
        <begin position="102"/>
        <end position="161"/>
    </location>
</feature>
<evidence type="ECO:0000313" key="9">
    <source>
        <dbReference type="EMBL" id="TQL56546.1"/>
    </source>
</evidence>
<protein>
    <submittedName>
        <fullName evidence="9">Uncharacterized protein DUF421</fullName>
    </submittedName>
</protein>
<dbReference type="Gene3D" id="3.30.240.20">
    <property type="entry name" value="bsu07140 like domains"/>
    <property type="match status" value="1"/>
</dbReference>
<keyword evidence="10" id="KW-1185">Reference proteome</keyword>
<reference evidence="9 10" key="1">
    <citation type="submission" date="2019-06" db="EMBL/GenBank/DDBJ databases">
        <title>Sequencing the genomes of 1000 actinobacteria strains.</title>
        <authorList>
            <person name="Klenk H.-P."/>
        </authorList>
    </citation>
    <scope>NUCLEOTIDE SEQUENCE [LARGE SCALE GENOMIC DNA]</scope>
    <source>
        <strain evidence="9 10">DSM 8251</strain>
    </source>
</reference>
<dbReference type="GO" id="GO:0005886">
    <property type="term" value="C:plasma membrane"/>
    <property type="evidence" value="ECO:0007669"/>
    <property type="project" value="UniProtKB-SubCell"/>
</dbReference>